<feature type="compositionally biased region" description="Low complexity" evidence="1">
    <location>
        <begin position="8"/>
        <end position="21"/>
    </location>
</feature>
<accession>A0A670Z9L7</accession>
<feature type="domain" description="DUF4939" evidence="2">
    <location>
        <begin position="74"/>
        <end position="158"/>
    </location>
</feature>
<dbReference type="PANTHER" id="PTHR15503">
    <property type="entry name" value="LDOC1 RELATED"/>
    <property type="match status" value="1"/>
</dbReference>
<evidence type="ECO:0000256" key="1">
    <source>
        <dbReference type="SAM" id="MobiDB-lite"/>
    </source>
</evidence>
<proteinExistence type="predicted"/>
<dbReference type="PANTHER" id="PTHR15503:SF22">
    <property type="entry name" value="TRANSPOSON TY3-I GAG POLYPROTEIN"/>
    <property type="match status" value="1"/>
</dbReference>
<dbReference type="GeneTree" id="ENSGT00950000183173"/>
<name>A0A670Z9L7_PSETE</name>
<dbReference type="InterPro" id="IPR032567">
    <property type="entry name" value="RTL1-rel"/>
</dbReference>
<organism evidence="3 4">
    <name type="scientific">Pseudonaja textilis</name>
    <name type="common">Eastern brown snake</name>
    <dbReference type="NCBI Taxonomy" id="8673"/>
    <lineage>
        <taxon>Eukaryota</taxon>
        <taxon>Metazoa</taxon>
        <taxon>Chordata</taxon>
        <taxon>Craniata</taxon>
        <taxon>Vertebrata</taxon>
        <taxon>Euteleostomi</taxon>
        <taxon>Lepidosauria</taxon>
        <taxon>Squamata</taxon>
        <taxon>Bifurcata</taxon>
        <taxon>Unidentata</taxon>
        <taxon>Episquamata</taxon>
        <taxon>Toxicofera</taxon>
        <taxon>Serpentes</taxon>
        <taxon>Colubroidea</taxon>
        <taxon>Elapidae</taxon>
        <taxon>Hydrophiinae</taxon>
        <taxon>Pseudonaja</taxon>
    </lineage>
</organism>
<dbReference type="Proteomes" id="UP000472273">
    <property type="component" value="Unplaced"/>
</dbReference>
<dbReference type="Ensembl" id="ENSPTXT00000020525.1">
    <property type="protein sequence ID" value="ENSPTXP00000019919.1"/>
    <property type="gene ID" value="ENSPTXG00000013785.1"/>
</dbReference>
<feature type="region of interest" description="Disordered" evidence="1">
    <location>
        <begin position="253"/>
        <end position="297"/>
    </location>
</feature>
<keyword evidence="4" id="KW-1185">Reference proteome</keyword>
<reference evidence="3" key="2">
    <citation type="submission" date="2025-09" db="UniProtKB">
        <authorList>
            <consortium name="Ensembl"/>
        </authorList>
    </citation>
    <scope>IDENTIFICATION</scope>
</reference>
<dbReference type="Pfam" id="PF16297">
    <property type="entry name" value="DUF4939"/>
    <property type="match status" value="1"/>
</dbReference>
<evidence type="ECO:0000259" key="2">
    <source>
        <dbReference type="Pfam" id="PF16297"/>
    </source>
</evidence>
<sequence length="297" mass="33212">MKPRLSESGRLSSELVESGSSDAEDPAQGCSKERAAFASCPNKTNIDCEMEQLRAENLVNHVMHLQAPVAPPASPLRKSPVSVPDKFSGQTDMFLAFMGQCQLFMSLRPEDFPNDRAKVGFIISLLSGPAAKWATPLLTQDSPLLNDYQGFQQQLRVMYENPIKSQTVARRLKDIRQGKCPLQEYIAEFRLLCMDSTWNESAHMDAFQEVLADEIQDELVHAERALTLVALVVQCLRIEARLQRCKIKCSVMEPPSHSRSQPPVQPAPLVSYNTTTRTEEPMELGALRPQLTAQERS</sequence>
<reference evidence="3" key="1">
    <citation type="submission" date="2025-08" db="UniProtKB">
        <authorList>
            <consortium name="Ensembl"/>
        </authorList>
    </citation>
    <scope>IDENTIFICATION</scope>
</reference>
<protein>
    <recommendedName>
        <fullName evidence="2">DUF4939 domain-containing protein</fullName>
    </recommendedName>
</protein>
<feature type="region of interest" description="Disordered" evidence="1">
    <location>
        <begin position="1"/>
        <end position="30"/>
    </location>
</feature>
<dbReference type="OMA" id="HYLANSA"/>
<dbReference type="AlphaFoldDB" id="A0A670Z9L7"/>
<evidence type="ECO:0000313" key="4">
    <source>
        <dbReference type="Proteomes" id="UP000472273"/>
    </source>
</evidence>
<evidence type="ECO:0000313" key="3">
    <source>
        <dbReference type="Ensembl" id="ENSPTXP00000019919.1"/>
    </source>
</evidence>
<dbReference type="InterPro" id="IPR032549">
    <property type="entry name" value="DUF4939"/>
</dbReference>